<evidence type="ECO:0000256" key="1">
    <source>
        <dbReference type="ARBA" id="ARBA00001947"/>
    </source>
</evidence>
<evidence type="ECO:0000256" key="10">
    <source>
        <dbReference type="ARBA" id="ARBA00047761"/>
    </source>
</evidence>
<dbReference type="PANTHER" id="PTHR45673">
    <property type="entry name" value="SERINE/THREONINE-PROTEIN PHOSPHATASE 2B CATALYTIC SUBUNIT 1-RELATED"/>
    <property type="match status" value="1"/>
</dbReference>
<comment type="cofactor">
    <cofactor evidence="1">
        <name>Zn(2+)</name>
        <dbReference type="ChEBI" id="CHEBI:29105"/>
    </cofactor>
</comment>
<feature type="region of interest" description="Disordered" evidence="13">
    <location>
        <begin position="511"/>
        <end position="580"/>
    </location>
</feature>
<dbReference type="Gene3D" id="3.60.21.10">
    <property type="match status" value="1"/>
</dbReference>
<name>A0A1W0WBB0_HYPEX</name>
<dbReference type="InterPro" id="IPR043360">
    <property type="entry name" value="PP2B"/>
</dbReference>
<dbReference type="SUPFAM" id="SSF56300">
    <property type="entry name" value="Metallo-dependent phosphatases"/>
    <property type="match status" value="1"/>
</dbReference>
<dbReference type="AlphaFoldDB" id="A0A1W0WBB0"/>
<evidence type="ECO:0000256" key="11">
    <source>
        <dbReference type="ARBA" id="ARBA00048336"/>
    </source>
</evidence>
<evidence type="ECO:0000256" key="12">
    <source>
        <dbReference type="RuleBase" id="RU004273"/>
    </source>
</evidence>
<feature type="domain" description="Serine/threonine specific protein phosphatases" evidence="14">
    <location>
        <begin position="159"/>
        <end position="164"/>
    </location>
</feature>
<organism evidence="15 16">
    <name type="scientific">Hypsibius exemplaris</name>
    <name type="common">Freshwater tardigrade</name>
    <dbReference type="NCBI Taxonomy" id="2072580"/>
    <lineage>
        <taxon>Eukaryota</taxon>
        <taxon>Metazoa</taxon>
        <taxon>Ecdysozoa</taxon>
        <taxon>Tardigrada</taxon>
        <taxon>Eutardigrada</taxon>
        <taxon>Parachela</taxon>
        <taxon>Hypsibioidea</taxon>
        <taxon>Hypsibiidae</taxon>
        <taxon>Hypsibius</taxon>
    </lineage>
</organism>
<evidence type="ECO:0000256" key="4">
    <source>
        <dbReference type="ARBA" id="ARBA00022723"/>
    </source>
</evidence>
<evidence type="ECO:0000256" key="7">
    <source>
        <dbReference type="ARBA" id="ARBA00022860"/>
    </source>
</evidence>
<dbReference type="InterPro" id="IPR041751">
    <property type="entry name" value="MPP_PP2B"/>
</dbReference>
<dbReference type="GO" id="GO:0046872">
    <property type="term" value="F:metal ion binding"/>
    <property type="evidence" value="ECO:0007669"/>
    <property type="project" value="UniProtKB-KW"/>
</dbReference>
<dbReference type="EMBL" id="MTYJ01000143">
    <property type="protein sequence ID" value="OQV12499.1"/>
    <property type="molecule type" value="Genomic_DNA"/>
</dbReference>
<comment type="caution">
    <text evidence="15">The sequence shown here is derived from an EMBL/GenBank/DDBJ whole genome shotgun (WGS) entry which is preliminary data.</text>
</comment>
<evidence type="ECO:0000313" key="15">
    <source>
        <dbReference type="EMBL" id="OQV12499.1"/>
    </source>
</evidence>
<feature type="compositionally biased region" description="Low complexity" evidence="13">
    <location>
        <begin position="520"/>
        <end position="534"/>
    </location>
</feature>
<comment type="catalytic activity">
    <reaction evidence="10">
        <text>O-phospho-L-seryl-[protein] + H2O = L-seryl-[protein] + phosphate</text>
        <dbReference type="Rhea" id="RHEA:20629"/>
        <dbReference type="Rhea" id="RHEA-COMP:9863"/>
        <dbReference type="Rhea" id="RHEA-COMP:11604"/>
        <dbReference type="ChEBI" id="CHEBI:15377"/>
        <dbReference type="ChEBI" id="CHEBI:29999"/>
        <dbReference type="ChEBI" id="CHEBI:43474"/>
        <dbReference type="ChEBI" id="CHEBI:83421"/>
        <dbReference type="EC" id="3.1.3.16"/>
    </reaction>
</comment>
<keyword evidence="5 12" id="KW-0378">Hydrolase</keyword>
<dbReference type="PRINTS" id="PR00114">
    <property type="entry name" value="STPHPHTASE"/>
</dbReference>
<dbReference type="InterPro" id="IPR029052">
    <property type="entry name" value="Metallo-depent_PP-like"/>
</dbReference>
<reference evidence="16" key="1">
    <citation type="submission" date="2017-01" db="EMBL/GenBank/DDBJ databases">
        <title>Comparative genomics of anhydrobiosis in the tardigrade Hypsibius dujardini.</title>
        <authorList>
            <person name="Yoshida Y."/>
            <person name="Koutsovoulos G."/>
            <person name="Laetsch D."/>
            <person name="Stevens L."/>
            <person name="Kumar S."/>
            <person name="Horikawa D."/>
            <person name="Ishino K."/>
            <person name="Komine S."/>
            <person name="Tomita M."/>
            <person name="Blaxter M."/>
            <person name="Arakawa K."/>
        </authorList>
    </citation>
    <scope>NUCLEOTIDE SEQUENCE [LARGE SCALE GENOMIC DNA]</scope>
    <source>
        <strain evidence="16">Z151</strain>
    </source>
</reference>
<keyword evidence="7" id="KW-0112">Calmodulin-binding</keyword>
<dbReference type="GO" id="GO:0097720">
    <property type="term" value="P:calcineurin-mediated signaling"/>
    <property type="evidence" value="ECO:0007669"/>
    <property type="project" value="InterPro"/>
</dbReference>
<keyword evidence="16" id="KW-1185">Reference proteome</keyword>
<comment type="similarity">
    <text evidence="3">Belongs to the PPP phosphatase family. PP-2B subfamily.</text>
</comment>
<dbReference type="SMART" id="SM00156">
    <property type="entry name" value="PP2Ac"/>
    <property type="match status" value="1"/>
</dbReference>
<accession>A0A1W0WBB0</accession>
<protein>
    <recommendedName>
        <fullName evidence="12">Serine/threonine-protein phosphatase</fullName>
        <ecNumber evidence="12">3.1.3.16</ecNumber>
    </recommendedName>
</protein>
<dbReference type="InterPro" id="IPR006186">
    <property type="entry name" value="Ser/Thr-sp_prot-phosphatase"/>
</dbReference>
<evidence type="ECO:0000256" key="5">
    <source>
        <dbReference type="ARBA" id="ARBA00022801"/>
    </source>
</evidence>
<evidence type="ECO:0000313" key="16">
    <source>
        <dbReference type="Proteomes" id="UP000192578"/>
    </source>
</evidence>
<dbReference type="GO" id="GO:0005516">
    <property type="term" value="F:calmodulin binding"/>
    <property type="evidence" value="ECO:0007669"/>
    <property type="project" value="UniProtKB-KW"/>
</dbReference>
<comment type="cofactor">
    <cofactor evidence="2">
        <name>Fe(3+)</name>
        <dbReference type="ChEBI" id="CHEBI:29034"/>
    </cofactor>
</comment>
<evidence type="ECO:0000256" key="6">
    <source>
        <dbReference type="ARBA" id="ARBA00022833"/>
    </source>
</evidence>
<comment type="catalytic activity">
    <reaction evidence="11 12">
        <text>O-phospho-L-threonyl-[protein] + H2O = L-threonyl-[protein] + phosphate</text>
        <dbReference type="Rhea" id="RHEA:47004"/>
        <dbReference type="Rhea" id="RHEA-COMP:11060"/>
        <dbReference type="Rhea" id="RHEA-COMP:11605"/>
        <dbReference type="ChEBI" id="CHEBI:15377"/>
        <dbReference type="ChEBI" id="CHEBI:30013"/>
        <dbReference type="ChEBI" id="CHEBI:43474"/>
        <dbReference type="ChEBI" id="CHEBI:61977"/>
        <dbReference type="EC" id="3.1.3.16"/>
    </reaction>
</comment>
<dbReference type="OrthoDB" id="5593063at2759"/>
<evidence type="ECO:0000259" key="14">
    <source>
        <dbReference type="PROSITE" id="PS00125"/>
    </source>
</evidence>
<evidence type="ECO:0000256" key="9">
    <source>
        <dbReference type="ARBA" id="ARBA00023004"/>
    </source>
</evidence>
<proteinExistence type="inferred from homology"/>
<evidence type="ECO:0000256" key="13">
    <source>
        <dbReference type="SAM" id="MobiDB-lite"/>
    </source>
</evidence>
<keyword evidence="4" id="KW-0479">Metal-binding</keyword>
<evidence type="ECO:0000256" key="3">
    <source>
        <dbReference type="ARBA" id="ARBA00009905"/>
    </source>
</evidence>
<dbReference type="InterPro" id="IPR004843">
    <property type="entry name" value="Calcineurin-like_PHP"/>
</dbReference>
<sequence>MGSDEARSGHPVTAMQWKNYSMERVVKTLPMPLAYRLQTADVYDPVTNKPRLQAILDHMSKEGRLEEDVAIRIVQEATVIFRKEPNVVEITAPTSTISVCGDVHGQFFDLVKLFEVGGNPDTQRYLFLGDYVDRGYFAVECVLYLAAQKIHHPNTLYMLRGNHECRHLTEHFTFRAECLCKFSENFFNICMEMFDTLPLVALLNGQFFCVHGGISPEVQTLSDVQKIDRFREPPAHGPLCDLLWSDPNSEFGNEKTNDFFVHNATRGCSYYFTYPAVCDFLNRNNLLSVIRAHEVQDMGYKMYKENKSTGFPALITVFSAPNYLDVYQNKAAILKYEQGKMNIRQFKNQDHPYWLPNFMDVFVWSFPFVVEKVTDLLLCLLSVCSDDELQEEVQHRGSVVGEGVSYNRVMNEYKVVKDKIESERPLRAQAQLSQERRQVLKTKILTFARLARLFEVLRVEQENVSKLKALSPNGVLPVGALAGGKETLLQALNGVPGVKSFKQAKALDRVNERMPSPTPVKASASVKPAAPAAATPSGTLGRATSMPPTSSGGSRTDIKNETPSNSRIPPVKTAVAAAQR</sequence>
<dbReference type="PROSITE" id="PS00125">
    <property type="entry name" value="SER_THR_PHOSPHATASE"/>
    <property type="match status" value="1"/>
</dbReference>
<keyword evidence="6" id="KW-0862">Zinc</keyword>
<evidence type="ECO:0000256" key="2">
    <source>
        <dbReference type="ARBA" id="ARBA00001965"/>
    </source>
</evidence>
<gene>
    <name evidence="15" type="ORF">BV898_13225</name>
</gene>
<dbReference type="EC" id="3.1.3.16" evidence="12"/>
<keyword evidence="9" id="KW-0408">Iron</keyword>
<keyword evidence="8" id="KW-0904">Protein phosphatase</keyword>
<dbReference type="Pfam" id="PF00149">
    <property type="entry name" value="Metallophos"/>
    <property type="match status" value="1"/>
</dbReference>
<dbReference type="GO" id="GO:0033192">
    <property type="term" value="F:calmodulin-dependent protein phosphatase activity"/>
    <property type="evidence" value="ECO:0007669"/>
    <property type="project" value="InterPro"/>
</dbReference>
<dbReference type="CDD" id="cd07416">
    <property type="entry name" value="MPP_PP2B"/>
    <property type="match status" value="1"/>
</dbReference>
<dbReference type="Proteomes" id="UP000192578">
    <property type="component" value="Unassembled WGS sequence"/>
</dbReference>
<evidence type="ECO:0000256" key="8">
    <source>
        <dbReference type="ARBA" id="ARBA00022912"/>
    </source>
</evidence>